<dbReference type="OrthoDB" id="591557at2759"/>
<reference evidence="4" key="3">
    <citation type="submission" date="2015-04" db="UniProtKB">
        <authorList>
            <consortium name="EnsemblPlants"/>
        </authorList>
    </citation>
    <scope>IDENTIFICATION</scope>
    <source>
        <strain evidence="4">cv. Jemalong A17</strain>
    </source>
</reference>
<accession>A0A072V3V0</accession>
<dbReference type="PROSITE" id="PS50181">
    <property type="entry name" value="FBOX"/>
    <property type="match status" value="1"/>
</dbReference>
<evidence type="ECO:0000313" key="3">
    <source>
        <dbReference type="EMBL" id="RHN65283.1"/>
    </source>
</evidence>
<dbReference type="InterPro" id="IPR036047">
    <property type="entry name" value="F-box-like_dom_sf"/>
</dbReference>
<dbReference type="CDD" id="cd22157">
    <property type="entry name" value="F-box_AtFBW1-like"/>
    <property type="match status" value="1"/>
</dbReference>
<reference evidence="2 5" key="2">
    <citation type="journal article" date="2014" name="BMC Genomics">
        <title>An improved genome release (version Mt4.0) for the model legume Medicago truncatula.</title>
        <authorList>
            <person name="Tang H."/>
            <person name="Krishnakumar V."/>
            <person name="Bidwell S."/>
            <person name="Rosen B."/>
            <person name="Chan A."/>
            <person name="Zhou S."/>
            <person name="Gentzbittel L."/>
            <person name="Childs K.L."/>
            <person name="Yandell M."/>
            <person name="Gundlach H."/>
            <person name="Mayer K.F."/>
            <person name="Schwartz D.C."/>
            <person name="Town C.D."/>
        </authorList>
    </citation>
    <scope>GENOME REANNOTATION</scope>
    <source>
        <strain evidence="2">A17</strain>
        <strain evidence="4 5">cv. Jemalong A17</strain>
    </source>
</reference>
<evidence type="ECO:0000313" key="5">
    <source>
        <dbReference type="Proteomes" id="UP000002051"/>
    </source>
</evidence>
<reference evidence="3" key="4">
    <citation type="journal article" date="2018" name="Nat. Plants">
        <title>Whole-genome landscape of Medicago truncatula symbiotic genes.</title>
        <authorList>
            <person name="Pecrix Y."/>
            <person name="Gamas P."/>
            <person name="Carrere S."/>
        </authorList>
    </citation>
    <scope>NUCLEOTIDE SEQUENCE</scope>
    <source>
        <tissue evidence="3">Leaves</tissue>
    </source>
</reference>
<evidence type="ECO:0000259" key="1">
    <source>
        <dbReference type="PROSITE" id="PS50181"/>
    </source>
</evidence>
<reference evidence="2 5" key="1">
    <citation type="journal article" date="2011" name="Nature">
        <title>The Medicago genome provides insight into the evolution of rhizobial symbioses.</title>
        <authorList>
            <person name="Young N.D."/>
            <person name="Debelle F."/>
            <person name="Oldroyd G.E."/>
            <person name="Geurts R."/>
            <person name="Cannon S.B."/>
            <person name="Udvardi M.K."/>
            <person name="Benedito V.A."/>
            <person name="Mayer K.F."/>
            <person name="Gouzy J."/>
            <person name="Schoof H."/>
            <person name="Van de Peer Y."/>
            <person name="Proost S."/>
            <person name="Cook D.R."/>
            <person name="Meyers B.C."/>
            <person name="Spannagl M."/>
            <person name="Cheung F."/>
            <person name="De Mita S."/>
            <person name="Krishnakumar V."/>
            <person name="Gundlach H."/>
            <person name="Zhou S."/>
            <person name="Mudge J."/>
            <person name="Bharti A.K."/>
            <person name="Murray J.D."/>
            <person name="Naoumkina M.A."/>
            <person name="Rosen B."/>
            <person name="Silverstein K.A."/>
            <person name="Tang H."/>
            <person name="Rombauts S."/>
            <person name="Zhao P.X."/>
            <person name="Zhou P."/>
            <person name="Barbe V."/>
            <person name="Bardou P."/>
            <person name="Bechner M."/>
            <person name="Bellec A."/>
            <person name="Berger A."/>
            <person name="Berges H."/>
            <person name="Bidwell S."/>
            <person name="Bisseling T."/>
            <person name="Choisne N."/>
            <person name="Couloux A."/>
            <person name="Denny R."/>
            <person name="Deshpande S."/>
            <person name="Dai X."/>
            <person name="Doyle J.J."/>
            <person name="Dudez A.M."/>
            <person name="Farmer A.D."/>
            <person name="Fouteau S."/>
            <person name="Franken C."/>
            <person name="Gibelin C."/>
            <person name="Gish J."/>
            <person name="Goldstein S."/>
            <person name="Gonzalez A.J."/>
            <person name="Green P.J."/>
            <person name="Hallab A."/>
            <person name="Hartog M."/>
            <person name="Hua A."/>
            <person name="Humphray S.J."/>
            <person name="Jeong D.H."/>
            <person name="Jing Y."/>
            <person name="Jocker A."/>
            <person name="Kenton S.M."/>
            <person name="Kim D.J."/>
            <person name="Klee K."/>
            <person name="Lai H."/>
            <person name="Lang C."/>
            <person name="Lin S."/>
            <person name="Macmil S.L."/>
            <person name="Magdelenat G."/>
            <person name="Matthews L."/>
            <person name="McCorrison J."/>
            <person name="Monaghan E.L."/>
            <person name="Mun J.H."/>
            <person name="Najar F.Z."/>
            <person name="Nicholson C."/>
            <person name="Noirot C."/>
            <person name="O'Bleness M."/>
            <person name="Paule C.R."/>
            <person name="Poulain J."/>
            <person name="Prion F."/>
            <person name="Qin B."/>
            <person name="Qu C."/>
            <person name="Retzel E.F."/>
            <person name="Riddle C."/>
            <person name="Sallet E."/>
            <person name="Samain S."/>
            <person name="Samson N."/>
            <person name="Sanders I."/>
            <person name="Saurat O."/>
            <person name="Scarpelli C."/>
            <person name="Schiex T."/>
            <person name="Segurens B."/>
            <person name="Severin A.J."/>
            <person name="Sherrier D.J."/>
            <person name="Shi R."/>
            <person name="Sims S."/>
            <person name="Singer S.R."/>
            <person name="Sinharoy S."/>
            <person name="Sterck L."/>
            <person name="Viollet A."/>
            <person name="Wang B.B."/>
            <person name="Wang K."/>
            <person name="Wang M."/>
            <person name="Wang X."/>
            <person name="Warfsmann J."/>
            <person name="Weissenbach J."/>
            <person name="White D.D."/>
            <person name="White J.D."/>
            <person name="Wiley G.B."/>
            <person name="Wincker P."/>
            <person name="Xing Y."/>
            <person name="Yang L."/>
            <person name="Yao Z."/>
            <person name="Ying F."/>
            <person name="Zhai J."/>
            <person name="Zhou L."/>
            <person name="Zuber A."/>
            <person name="Denarie J."/>
            <person name="Dixon R.A."/>
            <person name="May G.D."/>
            <person name="Schwartz D.C."/>
            <person name="Rogers J."/>
            <person name="Quetier F."/>
            <person name="Town C.D."/>
            <person name="Roe B.A."/>
        </authorList>
    </citation>
    <scope>NUCLEOTIDE SEQUENCE [LARGE SCALE GENOMIC DNA]</scope>
    <source>
        <strain evidence="2">A17</strain>
        <strain evidence="4 5">cv. Jemalong A17</strain>
    </source>
</reference>
<dbReference type="SUPFAM" id="SSF81383">
    <property type="entry name" value="F-box domain"/>
    <property type="match status" value="1"/>
</dbReference>
<dbReference type="EMBL" id="CM001219">
    <property type="protein sequence ID" value="KEH32820.1"/>
    <property type="molecule type" value="Genomic_DNA"/>
</dbReference>
<dbReference type="Pfam" id="PF00646">
    <property type="entry name" value="F-box"/>
    <property type="match status" value="1"/>
</dbReference>
<dbReference type="InterPro" id="IPR050796">
    <property type="entry name" value="SCF_F-box_component"/>
</dbReference>
<dbReference type="STRING" id="3880.A0A072V3V0"/>
<dbReference type="EnsemblPlants" id="KEH32820">
    <property type="protein sequence ID" value="KEH32820"/>
    <property type="gene ID" value="MTR_3g006670"/>
</dbReference>
<dbReference type="Gene3D" id="1.20.1280.50">
    <property type="match status" value="1"/>
</dbReference>
<dbReference type="InterPro" id="IPR006527">
    <property type="entry name" value="F-box-assoc_dom_typ1"/>
</dbReference>
<dbReference type="PANTHER" id="PTHR31672:SF13">
    <property type="entry name" value="F-BOX PROTEIN CPR30-LIKE"/>
    <property type="match status" value="1"/>
</dbReference>
<protein>
    <submittedName>
        <fullName evidence="2">F-box and associated interaction domain protein</fullName>
    </submittedName>
    <submittedName>
        <fullName evidence="3">Putative F-box domain-containing protein</fullName>
    </submittedName>
</protein>
<dbReference type="KEGG" id="mtr:25488478"/>
<dbReference type="Gramene" id="rna13107">
    <property type="protein sequence ID" value="RHN65283.1"/>
    <property type="gene ID" value="gene13107"/>
</dbReference>
<evidence type="ECO:0000313" key="2">
    <source>
        <dbReference type="EMBL" id="KEH32820.1"/>
    </source>
</evidence>
<evidence type="ECO:0000313" key="4">
    <source>
        <dbReference type="EnsemblPlants" id="KEH32820"/>
    </source>
</evidence>
<dbReference type="NCBIfam" id="TIGR01640">
    <property type="entry name" value="F_box_assoc_1"/>
    <property type="match status" value="1"/>
</dbReference>
<dbReference type="InterPro" id="IPR001810">
    <property type="entry name" value="F-box_dom"/>
</dbReference>
<dbReference type="EMBL" id="PSQE01000003">
    <property type="protein sequence ID" value="RHN65283.1"/>
    <property type="molecule type" value="Genomic_DNA"/>
</dbReference>
<proteinExistence type="predicted"/>
<dbReference type="HOGENOM" id="CLU_027176_1_4_1"/>
<dbReference type="Proteomes" id="UP000002051">
    <property type="component" value="Chromosome 3"/>
</dbReference>
<name>A0A072V3V0_MEDTR</name>
<organism evidence="2 5">
    <name type="scientific">Medicago truncatula</name>
    <name type="common">Barrel medic</name>
    <name type="synonym">Medicago tribuloides</name>
    <dbReference type="NCBI Taxonomy" id="3880"/>
    <lineage>
        <taxon>Eukaryota</taxon>
        <taxon>Viridiplantae</taxon>
        <taxon>Streptophyta</taxon>
        <taxon>Embryophyta</taxon>
        <taxon>Tracheophyta</taxon>
        <taxon>Spermatophyta</taxon>
        <taxon>Magnoliopsida</taxon>
        <taxon>eudicotyledons</taxon>
        <taxon>Gunneridae</taxon>
        <taxon>Pentapetalae</taxon>
        <taxon>rosids</taxon>
        <taxon>fabids</taxon>
        <taxon>Fabales</taxon>
        <taxon>Fabaceae</taxon>
        <taxon>Papilionoideae</taxon>
        <taxon>50 kb inversion clade</taxon>
        <taxon>NPAAA clade</taxon>
        <taxon>Hologalegina</taxon>
        <taxon>IRL clade</taxon>
        <taxon>Trifolieae</taxon>
        <taxon>Medicago</taxon>
    </lineage>
</organism>
<dbReference type="InterPro" id="IPR017451">
    <property type="entry name" value="F-box-assoc_interact_dom"/>
</dbReference>
<sequence>MSEAIDKNDSTSSQSPTKEISILNALLSIVTITSLSLTDPIHAQPLPTLPLDLIAEILCWLPVKFLLQLRCVCKSWNSLICDANFAKKHLRLSTVRQLHFLSYSNRLHNYILTSHPFHSIFTNITNDFTQLELPPNNHDGDYYLVGSCNGILCLADYNEGFVILWNPSIRKSKELPPFQKPKTLRHDGMTYGFGYDPVTDNYKVVVILHYYIHDINDNYVNKIEVKIHTLGTSFWKNIQEFHFDGHTIEGPGHFVGGAINWRSLKDLGMENSCFIISFNLKNESFQEILLPDHEEIDTSDLNLGMLRDCLCMISGDDVWVMKEYGNKESWTKLFTVCHMQYPCKSYGFTKVINIFEDDQVLLEFIDDSIDDSIEGTWIWNSVVYNSKNDTFNFTKFESTPEICIESLISPCS</sequence>
<feature type="domain" description="F-box" evidence="1">
    <location>
        <begin position="43"/>
        <end position="89"/>
    </location>
</feature>
<dbReference type="Pfam" id="PF07734">
    <property type="entry name" value="FBA_1"/>
    <property type="match status" value="1"/>
</dbReference>
<dbReference type="Proteomes" id="UP000265566">
    <property type="component" value="Chromosome 3"/>
</dbReference>
<dbReference type="PANTHER" id="PTHR31672">
    <property type="entry name" value="BNACNNG10540D PROTEIN"/>
    <property type="match status" value="1"/>
</dbReference>
<gene>
    <name evidence="4" type="primary">25488478</name>
    <name evidence="2" type="ordered locus">MTR_3g006670</name>
    <name evidence="3" type="ORF">MtrunA17_Chr3g0078231</name>
</gene>
<dbReference type="SMART" id="SM00256">
    <property type="entry name" value="FBOX"/>
    <property type="match status" value="1"/>
</dbReference>
<keyword evidence="5" id="KW-1185">Reference proteome</keyword>
<dbReference type="AlphaFoldDB" id="A0A072V3V0"/>